<accession>A0A917YZ21</accession>
<protein>
    <recommendedName>
        <fullName evidence="4">DUF4352 domain-containing protein</fullName>
    </recommendedName>
</protein>
<name>A0A917YZ21_9ACTN</name>
<dbReference type="Proteomes" id="UP000646523">
    <property type="component" value="Unassembled WGS sequence"/>
</dbReference>
<feature type="compositionally biased region" description="Low complexity" evidence="1">
    <location>
        <begin position="70"/>
        <end position="80"/>
    </location>
</feature>
<dbReference type="EMBL" id="BMNH01000006">
    <property type="protein sequence ID" value="GGO68337.1"/>
    <property type="molecule type" value="Genomic_DNA"/>
</dbReference>
<sequence>MSANDGDWFSPRKDRRRDGAWPPLTPPPSRSHAPRPDQQVWPPLARETPGGSTQPLPKVLDTEPPPPVSSEPAAPVSAEPAAPPPARRRGRTLLVAVAAVLLAGAAGAVRTYDGYLFYEKVATDETRLISVAPGQAGTAHGIEWQATVAPTQPPADNRHGADVAWLKIDIREKVVDQGSATMTAEPGEIQLQDRAGRAWTVELLDADRPTDRLDVGKEYVLEGVAIVPARLADEVELSFRPSTYRSDTPTEDLFKRDTVAALEPNTEVLRFRR</sequence>
<evidence type="ECO:0000313" key="3">
    <source>
        <dbReference type="Proteomes" id="UP000646523"/>
    </source>
</evidence>
<evidence type="ECO:0000313" key="2">
    <source>
        <dbReference type="EMBL" id="GGO68337.1"/>
    </source>
</evidence>
<feature type="region of interest" description="Disordered" evidence="1">
    <location>
        <begin position="1"/>
        <end position="86"/>
    </location>
</feature>
<evidence type="ECO:0008006" key="4">
    <source>
        <dbReference type="Google" id="ProtNLM"/>
    </source>
</evidence>
<feature type="compositionally biased region" description="Basic and acidic residues" evidence="1">
    <location>
        <begin position="10"/>
        <end position="19"/>
    </location>
</feature>
<gene>
    <name evidence="2" type="ORF">GCM10012289_26870</name>
</gene>
<evidence type="ECO:0000256" key="1">
    <source>
        <dbReference type="SAM" id="MobiDB-lite"/>
    </source>
</evidence>
<reference evidence="2" key="2">
    <citation type="submission" date="2020-09" db="EMBL/GenBank/DDBJ databases">
        <authorList>
            <person name="Sun Q."/>
            <person name="Zhou Y."/>
        </authorList>
    </citation>
    <scope>NUCLEOTIDE SEQUENCE</scope>
    <source>
        <strain evidence="2">CGMCC 4.7368</strain>
    </source>
</reference>
<proteinExistence type="predicted"/>
<reference evidence="2" key="1">
    <citation type="journal article" date="2014" name="Int. J. Syst. Evol. Microbiol.">
        <title>Complete genome sequence of Corynebacterium casei LMG S-19264T (=DSM 44701T), isolated from a smear-ripened cheese.</title>
        <authorList>
            <consortium name="US DOE Joint Genome Institute (JGI-PGF)"/>
            <person name="Walter F."/>
            <person name="Albersmeier A."/>
            <person name="Kalinowski J."/>
            <person name="Ruckert C."/>
        </authorList>
    </citation>
    <scope>NUCLEOTIDE SEQUENCE</scope>
    <source>
        <strain evidence="2">CGMCC 4.7368</strain>
    </source>
</reference>
<dbReference type="AlphaFoldDB" id="A0A917YZ21"/>
<organism evidence="2 3">
    <name type="scientific">Nonomuraea cavernae</name>
    <dbReference type="NCBI Taxonomy" id="2045107"/>
    <lineage>
        <taxon>Bacteria</taxon>
        <taxon>Bacillati</taxon>
        <taxon>Actinomycetota</taxon>
        <taxon>Actinomycetes</taxon>
        <taxon>Streptosporangiales</taxon>
        <taxon>Streptosporangiaceae</taxon>
        <taxon>Nonomuraea</taxon>
    </lineage>
</organism>
<dbReference type="RefSeq" id="WP_189124392.1">
    <property type="nucleotide sequence ID" value="NZ_BMNH01000006.1"/>
</dbReference>
<comment type="caution">
    <text evidence="2">The sequence shown here is derived from an EMBL/GenBank/DDBJ whole genome shotgun (WGS) entry which is preliminary data.</text>
</comment>
<keyword evidence="3" id="KW-1185">Reference proteome</keyword>